<sequence length="187" mass="22820">MIYMFALLKQIFKEDFLLDLYEEKFAEFSVLGGKVNVIDEYSFDFIQKQFEFLRTDIYLDMFFNKSILWFNNLNYDERIFKINEFFNKATSFVVERELTENELIYIKELIDLNKIEHDLNNYRDILDIILNIVRNIQRDKDDSFKFLINFHQEKLIIEFFTTVTEIHSLNLNDEIKNYFLNKNSFKG</sequence>
<dbReference type="EMBL" id="SZPV01000073">
    <property type="protein sequence ID" value="TKI51126.1"/>
    <property type="molecule type" value="Genomic_DNA"/>
</dbReference>
<dbReference type="RefSeq" id="WP_137037017.1">
    <property type="nucleotide sequence ID" value="NZ_SZPV01000073.1"/>
</dbReference>
<proteinExistence type="predicted"/>
<name>A0ABY2T403_9BACI</name>
<evidence type="ECO:0000313" key="1">
    <source>
        <dbReference type="EMBL" id="TKI51126.1"/>
    </source>
</evidence>
<comment type="caution">
    <text evidence="1">The sequence shown here is derived from an EMBL/GenBank/DDBJ whole genome shotgun (WGS) entry which is preliminary data.</text>
</comment>
<reference evidence="1 2" key="1">
    <citation type="submission" date="2019-04" db="EMBL/GenBank/DDBJ databases">
        <title>Lysinibacillus genome sequencing.</title>
        <authorList>
            <person name="Dunlap C."/>
        </authorList>
    </citation>
    <scope>NUCLEOTIDE SEQUENCE [LARGE SCALE GENOMIC DNA]</scope>
    <source>
        <strain evidence="1 2">NBRC 109424</strain>
    </source>
</reference>
<accession>A0ABY2T403</accession>
<feature type="non-terminal residue" evidence="1">
    <location>
        <position position="187"/>
    </location>
</feature>
<gene>
    <name evidence="1" type="ORF">FC752_22445</name>
</gene>
<evidence type="ECO:0000313" key="2">
    <source>
        <dbReference type="Proteomes" id="UP000308539"/>
    </source>
</evidence>
<keyword evidence="2" id="KW-1185">Reference proteome</keyword>
<dbReference type="Proteomes" id="UP000308539">
    <property type="component" value="Unassembled WGS sequence"/>
</dbReference>
<organism evidence="1 2">
    <name type="scientific">Lysinibacillus varians</name>
    <dbReference type="NCBI Taxonomy" id="1145276"/>
    <lineage>
        <taxon>Bacteria</taxon>
        <taxon>Bacillati</taxon>
        <taxon>Bacillota</taxon>
        <taxon>Bacilli</taxon>
        <taxon>Bacillales</taxon>
        <taxon>Bacillaceae</taxon>
        <taxon>Lysinibacillus</taxon>
    </lineage>
</organism>
<protein>
    <submittedName>
        <fullName evidence="1">Uncharacterized protein</fullName>
    </submittedName>
</protein>